<protein>
    <submittedName>
        <fullName evidence="2">Uncharacterized protein</fullName>
    </submittedName>
</protein>
<evidence type="ECO:0000313" key="2">
    <source>
        <dbReference type="EMBL" id="KZP01400.1"/>
    </source>
</evidence>
<organism evidence="2 3">
    <name type="scientific">Calocera viscosa (strain TUFC12733)</name>
    <dbReference type="NCBI Taxonomy" id="1330018"/>
    <lineage>
        <taxon>Eukaryota</taxon>
        <taxon>Fungi</taxon>
        <taxon>Dikarya</taxon>
        <taxon>Basidiomycota</taxon>
        <taxon>Agaricomycotina</taxon>
        <taxon>Dacrymycetes</taxon>
        <taxon>Dacrymycetales</taxon>
        <taxon>Dacrymycetaceae</taxon>
        <taxon>Calocera</taxon>
    </lineage>
</organism>
<sequence>MMLAGETLSNFKVQPPSGARAQGRSCSARLCRRSLSSPVSSPSPSPVAPQRNAPHPVVASLLPFPPPRSTLPYSLF</sequence>
<feature type="compositionally biased region" description="Low complexity" evidence="1">
    <location>
        <begin position="24"/>
        <end position="40"/>
    </location>
</feature>
<reference evidence="2 3" key="1">
    <citation type="journal article" date="2016" name="Mol. Biol. Evol.">
        <title>Comparative Genomics of Early-Diverging Mushroom-Forming Fungi Provides Insights into the Origins of Lignocellulose Decay Capabilities.</title>
        <authorList>
            <person name="Nagy L.G."/>
            <person name="Riley R."/>
            <person name="Tritt A."/>
            <person name="Adam C."/>
            <person name="Daum C."/>
            <person name="Floudas D."/>
            <person name="Sun H."/>
            <person name="Yadav J.S."/>
            <person name="Pangilinan J."/>
            <person name="Larsson K.H."/>
            <person name="Matsuura K."/>
            <person name="Barry K."/>
            <person name="Labutti K."/>
            <person name="Kuo R."/>
            <person name="Ohm R.A."/>
            <person name="Bhattacharya S.S."/>
            <person name="Shirouzu T."/>
            <person name="Yoshinaga Y."/>
            <person name="Martin F.M."/>
            <person name="Grigoriev I.V."/>
            <person name="Hibbett D.S."/>
        </authorList>
    </citation>
    <scope>NUCLEOTIDE SEQUENCE [LARGE SCALE GENOMIC DNA]</scope>
    <source>
        <strain evidence="2 3">TUFC12733</strain>
    </source>
</reference>
<name>A0A167RY43_CALVF</name>
<dbReference type="EMBL" id="KV417266">
    <property type="protein sequence ID" value="KZP01400.1"/>
    <property type="molecule type" value="Genomic_DNA"/>
</dbReference>
<dbReference type="AlphaFoldDB" id="A0A167RY43"/>
<proteinExistence type="predicted"/>
<evidence type="ECO:0000256" key="1">
    <source>
        <dbReference type="SAM" id="MobiDB-lite"/>
    </source>
</evidence>
<dbReference type="Proteomes" id="UP000076738">
    <property type="component" value="Unassembled WGS sequence"/>
</dbReference>
<keyword evidence="3" id="KW-1185">Reference proteome</keyword>
<gene>
    <name evidence="2" type="ORF">CALVIDRAFT_532158</name>
</gene>
<evidence type="ECO:0000313" key="3">
    <source>
        <dbReference type="Proteomes" id="UP000076738"/>
    </source>
</evidence>
<feature type="region of interest" description="Disordered" evidence="1">
    <location>
        <begin position="1"/>
        <end position="53"/>
    </location>
</feature>
<accession>A0A167RY43</accession>